<dbReference type="AlphaFoldDB" id="A0A8X6HGR0"/>
<organism evidence="1 2">
    <name type="scientific">Trichonephila clavata</name>
    <name type="common">Joro spider</name>
    <name type="synonym">Nephila clavata</name>
    <dbReference type="NCBI Taxonomy" id="2740835"/>
    <lineage>
        <taxon>Eukaryota</taxon>
        <taxon>Metazoa</taxon>
        <taxon>Ecdysozoa</taxon>
        <taxon>Arthropoda</taxon>
        <taxon>Chelicerata</taxon>
        <taxon>Arachnida</taxon>
        <taxon>Araneae</taxon>
        <taxon>Araneomorphae</taxon>
        <taxon>Entelegynae</taxon>
        <taxon>Araneoidea</taxon>
        <taxon>Nephilidae</taxon>
        <taxon>Trichonephila</taxon>
    </lineage>
</organism>
<protein>
    <submittedName>
        <fullName evidence="1">Uncharacterized protein</fullName>
    </submittedName>
</protein>
<evidence type="ECO:0000313" key="1">
    <source>
        <dbReference type="EMBL" id="GFR23477.1"/>
    </source>
</evidence>
<sequence>MLRLEILRHSSCFQCLGLMHQLGLSHFPRYGGLTKCSMFAFRSTPAVMLRGPPRLGMITVNWPTYSSDFNTFHHKLEKVRLPKEEVSLLCAKFVL</sequence>
<reference evidence="1" key="1">
    <citation type="submission" date="2020-07" db="EMBL/GenBank/DDBJ databases">
        <title>Multicomponent nature underlies the extraordinary mechanical properties of spider dragline silk.</title>
        <authorList>
            <person name="Kono N."/>
            <person name="Nakamura H."/>
            <person name="Mori M."/>
            <person name="Yoshida Y."/>
            <person name="Ohtoshi R."/>
            <person name="Malay A.D."/>
            <person name="Moran D.A.P."/>
            <person name="Tomita M."/>
            <person name="Numata K."/>
            <person name="Arakawa K."/>
        </authorList>
    </citation>
    <scope>NUCLEOTIDE SEQUENCE</scope>
</reference>
<name>A0A8X6HGR0_TRICU</name>
<comment type="caution">
    <text evidence="1">The sequence shown here is derived from an EMBL/GenBank/DDBJ whole genome shotgun (WGS) entry which is preliminary data.</text>
</comment>
<dbReference type="EMBL" id="BMAO01038230">
    <property type="protein sequence ID" value="GFR23477.1"/>
    <property type="molecule type" value="Genomic_DNA"/>
</dbReference>
<proteinExistence type="predicted"/>
<gene>
    <name evidence="1" type="ORF">TNCT_735511</name>
</gene>
<evidence type="ECO:0000313" key="2">
    <source>
        <dbReference type="Proteomes" id="UP000887116"/>
    </source>
</evidence>
<keyword evidence="2" id="KW-1185">Reference proteome</keyword>
<dbReference type="Proteomes" id="UP000887116">
    <property type="component" value="Unassembled WGS sequence"/>
</dbReference>
<accession>A0A8X6HGR0</accession>